<dbReference type="InterPro" id="IPR049730">
    <property type="entry name" value="SNF2/RAD54-like_C"/>
</dbReference>
<dbReference type="SMART" id="SM00490">
    <property type="entry name" value="HELICc"/>
    <property type="match status" value="1"/>
</dbReference>
<feature type="domain" description="Helicase C-terminal" evidence="2">
    <location>
        <begin position="108"/>
        <end position="264"/>
    </location>
</feature>
<keyword evidence="3" id="KW-0347">Helicase</keyword>
<name>A0A1N7LY97_9BACL</name>
<dbReference type="GO" id="GO:0004386">
    <property type="term" value="F:helicase activity"/>
    <property type="evidence" value="ECO:0007669"/>
    <property type="project" value="UniProtKB-KW"/>
</dbReference>
<dbReference type="SUPFAM" id="SSF52540">
    <property type="entry name" value="P-loop containing nucleoside triphosphate hydrolases"/>
    <property type="match status" value="1"/>
</dbReference>
<dbReference type="CDD" id="cd18793">
    <property type="entry name" value="SF2_C_SNF"/>
    <property type="match status" value="1"/>
</dbReference>
<keyword evidence="4" id="KW-1185">Reference proteome</keyword>
<protein>
    <submittedName>
        <fullName evidence="3">Helicase conserved C-terminal domain-containing protein</fullName>
    </submittedName>
</protein>
<evidence type="ECO:0000313" key="4">
    <source>
        <dbReference type="Proteomes" id="UP000186156"/>
    </source>
</evidence>
<dbReference type="Proteomes" id="UP000186156">
    <property type="component" value="Unassembled WGS sequence"/>
</dbReference>
<evidence type="ECO:0000259" key="2">
    <source>
        <dbReference type="PROSITE" id="PS51194"/>
    </source>
</evidence>
<dbReference type="EMBL" id="FTOO01000004">
    <property type="protein sequence ID" value="SIS78784.1"/>
    <property type="molecule type" value="Genomic_DNA"/>
</dbReference>
<dbReference type="InterPro" id="IPR001650">
    <property type="entry name" value="Helicase_C-like"/>
</dbReference>
<dbReference type="PROSITE" id="PS51194">
    <property type="entry name" value="HELICASE_CTER"/>
    <property type="match status" value="1"/>
</dbReference>
<keyword evidence="1" id="KW-0378">Hydrolase</keyword>
<sequence length="285" mass="31662">MSGVRMRQLQQLLRPVLLRRRKSDPAVAPELPEKWEVEERALLTVEQAAMYQALVDQMFGQMARGGSAMARRGVILTTLVRLKQVCDHPALLAGGRPSPKRSGKLRALIDRLRVAVEAGEAALVFTQFREMGEILCAALEAEMGFRPAFLHGGMSAKARGEIVEQFQTGRLASPVLILSLRAGGVGLNLTRASHVFHYDRWWNPAVEDQATDRAYCIGQTRAVEVHKMICVGTLEERIDEMLQAKRALSDVVSRVSEDWVTELDDEALHQLFALQPAGVVEDDEP</sequence>
<dbReference type="InterPro" id="IPR027417">
    <property type="entry name" value="P-loop_NTPase"/>
</dbReference>
<dbReference type="Gene3D" id="3.40.50.300">
    <property type="entry name" value="P-loop containing nucleotide triphosphate hydrolases"/>
    <property type="match status" value="1"/>
</dbReference>
<dbReference type="GO" id="GO:0005524">
    <property type="term" value="F:ATP binding"/>
    <property type="evidence" value="ECO:0007669"/>
    <property type="project" value="InterPro"/>
</dbReference>
<organism evidence="3 4">
    <name type="scientific">Alicyclobacillus vulcanalis</name>
    <dbReference type="NCBI Taxonomy" id="252246"/>
    <lineage>
        <taxon>Bacteria</taxon>
        <taxon>Bacillati</taxon>
        <taxon>Bacillota</taxon>
        <taxon>Bacilli</taxon>
        <taxon>Bacillales</taxon>
        <taxon>Alicyclobacillaceae</taxon>
        <taxon>Alicyclobacillus</taxon>
    </lineage>
</organism>
<keyword evidence="3" id="KW-0547">Nucleotide-binding</keyword>
<dbReference type="AlphaFoldDB" id="A0A1N7LY97"/>
<dbReference type="Pfam" id="PF00176">
    <property type="entry name" value="SNF2-rel_dom"/>
    <property type="match status" value="1"/>
</dbReference>
<dbReference type="PANTHER" id="PTHR10799">
    <property type="entry name" value="SNF2/RAD54 HELICASE FAMILY"/>
    <property type="match status" value="1"/>
</dbReference>
<dbReference type="Pfam" id="PF00271">
    <property type="entry name" value="Helicase_C"/>
    <property type="match status" value="1"/>
</dbReference>
<gene>
    <name evidence="3" type="ORF">SAMN05421799_10471</name>
</gene>
<accession>A0A1N7LY97</accession>
<evidence type="ECO:0000256" key="1">
    <source>
        <dbReference type="ARBA" id="ARBA00022801"/>
    </source>
</evidence>
<proteinExistence type="predicted"/>
<dbReference type="InterPro" id="IPR000330">
    <property type="entry name" value="SNF2_N"/>
</dbReference>
<dbReference type="GO" id="GO:0016787">
    <property type="term" value="F:hydrolase activity"/>
    <property type="evidence" value="ECO:0007669"/>
    <property type="project" value="UniProtKB-KW"/>
</dbReference>
<dbReference type="STRING" id="252246.SAMN05421799_10471"/>
<evidence type="ECO:0000313" key="3">
    <source>
        <dbReference type="EMBL" id="SIS78784.1"/>
    </source>
</evidence>
<reference evidence="4" key="1">
    <citation type="submission" date="2017-01" db="EMBL/GenBank/DDBJ databases">
        <authorList>
            <person name="Varghese N."/>
            <person name="Submissions S."/>
        </authorList>
    </citation>
    <scope>NUCLEOTIDE SEQUENCE [LARGE SCALE GENOMIC DNA]</scope>
    <source>
        <strain evidence="4">DSM 16176</strain>
    </source>
</reference>
<keyword evidence="3" id="KW-0067">ATP-binding</keyword>